<evidence type="ECO:0000256" key="2">
    <source>
        <dbReference type="ARBA" id="ARBA00023134"/>
    </source>
</evidence>
<dbReference type="RefSeq" id="WP_095405044.1">
    <property type="nucleotide sequence ID" value="NZ_NOJZ02000007.1"/>
</dbReference>
<keyword evidence="1" id="KW-0547">Nucleotide-binding</keyword>
<dbReference type="Proteomes" id="UP000243494">
    <property type="component" value="Unassembled WGS sequence"/>
</dbReference>
<evidence type="ECO:0000256" key="1">
    <source>
        <dbReference type="ARBA" id="ARBA00022741"/>
    </source>
</evidence>
<gene>
    <name evidence="3" type="ORF">CHF27_006055</name>
</gene>
<protein>
    <submittedName>
        <fullName evidence="3">Uncharacterized protein</fullName>
    </submittedName>
</protein>
<evidence type="ECO:0000313" key="3">
    <source>
        <dbReference type="EMBL" id="RDY23914.1"/>
    </source>
</evidence>
<dbReference type="GO" id="GO:0005525">
    <property type="term" value="F:GTP binding"/>
    <property type="evidence" value="ECO:0007669"/>
    <property type="project" value="UniProtKB-KW"/>
</dbReference>
<keyword evidence="2" id="KW-0342">GTP-binding</keyword>
<accession>A0A371ITV1</accession>
<dbReference type="InterPro" id="IPR037103">
    <property type="entry name" value="Tubulin/FtsZ-like_C"/>
</dbReference>
<dbReference type="AlphaFoldDB" id="A0A371ITV1"/>
<proteinExistence type="predicted"/>
<reference evidence="3 4" key="1">
    <citation type="journal article" date="2017" name="Genome Announc.">
        <title>Draft Genome Sequence of Romboutsia maritimum sp. nov. Strain CCRI-22766(T), Isolated from Coastal Estuarine Mud.</title>
        <authorList>
            <person name="Maheux A.F."/>
            <person name="Boudreau D.K."/>
            <person name="Berube E."/>
            <person name="Boissinot M."/>
            <person name="Raymond F."/>
            <person name="Brodeur S."/>
            <person name="Corbeil J."/>
            <person name="Brightwell G."/>
            <person name="Broda D."/>
            <person name="Omar R.F."/>
            <person name="Bergeron M.G."/>
        </authorList>
    </citation>
    <scope>NUCLEOTIDE SEQUENCE [LARGE SCALE GENOMIC DNA]</scope>
    <source>
        <strain evidence="3 4">CCRI-22766</strain>
    </source>
</reference>
<sequence>MDKVKEKRVAENPNIIKFIGVGYKGIDILNKIANNKKEYIGLATIDIKENKINENIKENIVFTEEHFKGESLQKEGFFKITDAINKHKDNLYKLIKKERLVLMICDVCDLVAVHILIELGKIAKMNDTLVIPIIINTQKSNNINYKFFIKKINRCIGPSVIISNNKVFGNIKFTNDTIDDYYIIDSILNLFIENMIATCSVYIDYEDVEWLFNGNDNVEMSIIKVNEKSSEEDMRYKLIKNRICKGTYELPKKIIINATANKKYINYDKAFKIIQKVAQVIEAESDKDCKITFSLKFTQEENKSIEILTIKA</sequence>
<dbReference type="Gene3D" id="3.30.1330.20">
    <property type="entry name" value="Tubulin/FtsZ, C-terminal domain"/>
    <property type="match status" value="1"/>
</dbReference>
<keyword evidence="4" id="KW-1185">Reference proteome</keyword>
<dbReference type="InterPro" id="IPR036525">
    <property type="entry name" value="Tubulin/FtsZ_GTPase_sf"/>
</dbReference>
<dbReference type="EMBL" id="NOJZ02000007">
    <property type="protein sequence ID" value="RDY23914.1"/>
    <property type="molecule type" value="Genomic_DNA"/>
</dbReference>
<organism evidence="3 4">
    <name type="scientific">Romboutsia maritimum</name>
    <dbReference type="NCBI Taxonomy" id="2020948"/>
    <lineage>
        <taxon>Bacteria</taxon>
        <taxon>Bacillati</taxon>
        <taxon>Bacillota</taxon>
        <taxon>Clostridia</taxon>
        <taxon>Peptostreptococcales</taxon>
        <taxon>Peptostreptococcaceae</taxon>
        <taxon>Romboutsia</taxon>
    </lineage>
</organism>
<dbReference type="Gene3D" id="3.40.50.1440">
    <property type="entry name" value="Tubulin/FtsZ, GTPase domain"/>
    <property type="match status" value="1"/>
</dbReference>
<evidence type="ECO:0000313" key="4">
    <source>
        <dbReference type="Proteomes" id="UP000243494"/>
    </source>
</evidence>
<comment type="caution">
    <text evidence="3">The sequence shown here is derived from an EMBL/GenBank/DDBJ whole genome shotgun (WGS) entry which is preliminary data.</text>
</comment>
<dbReference type="OrthoDB" id="1751796at2"/>
<name>A0A371ITV1_9FIRM</name>